<dbReference type="InterPro" id="IPR044145">
    <property type="entry name" value="IF2_II"/>
</dbReference>
<keyword evidence="3 8" id="KW-0396">Initiation factor</keyword>
<evidence type="ECO:0000256" key="5">
    <source>
        <dbReference type="ARBA" id="ARBA00022917"/>
    </source>
</evidence>
<dbReference type="EMBL" id="VMFD01000072">
    <property type="protein sequence ID" value="TSC64986.1"/>
    <property type="molecule type" value="Genomic_DNA"/>
</dbReference>
<dbReference type="PANTHER" id="PTHR43381">
    <property type="entry name" value="TRANSLATION INITIATION FACTOR IF-2-RELATED"/>
    <property type="match status" value="1"/>
</dbReference>
<dbReference type="GO" id="GO:0003743">
    <property type="term" value="F:translation initiation factor activity"/>
    <property type="evidence" value="ECO:0007669"/>
    <property type="project" value="UniProtKB-UniRule"/>
</dbReference>
<dbReference type="InterPro" id="IPR027417">
    <property type="entry name" value="P-loop_NTPase"/>
</dbReference>
<dbReference type="InterPro" id="IPR015760">
    <property type="entry name" value="TIF_IF2"/>
</dbReference>
<dbReference type="InterPro" id="IPR023115">
    <property type="entry name" value="TIF_IF2_dom3"/>
</dbReference>
<evidence type="ECO:0000256" key="4">
    <source>
        <dbReference type="ARBA" id="ARBA00022741"/>
    </source>
</evidence>
<comment type="similarity">
    <text evidence="1 8">Belongs to the TRAFAC class translation factor GTPase superfamily. Classic translation factor GTPase family. IF-2 subfamily.</text>
</comment>
<dbReference type="PRINTS" id="PR00315">
    <property type="entry name" value="ELONGATNFCT"/>
</dbReference>
<evidence type="ECO:0000313" key="10">
    <source>
        <dbReference type="EMBL" id="TSC64986.1"/>
    </source>
</evidence>
<keyword evidence="6" id="KW-0342">GTP-binding</keyword>
<dbReference type="InterPro" id="IPR009000">
    <property type="entry name" value="Transl_B-barrel_sf"/>
</dbReference>
<dbReference type="InterPro" id="IPR005225">
    <property type="entry name" value="Small_GTP-bd"/>
</dbReference>
<dbReference type="SUPFAM" id="SSF50447">
    <property type="entry name" value="Translation proteins"/>
    <property type="match status" value="1"/>
</dbReference>
<dbReference type="Pfam" id="PF22042">
    <property type="entry name" value="EF-G_D2"/>
    <property type="match status" value="1"/>
</dbReference>
<reference evidence="10 11" key="1">
    <citation type="submission" date="2017-08" db="EMBL/GenBank/DDBJ databases">
        <title>Mechanisms for carbon and nitrogen cycling indicate functional differentiation within the Candidate Phyla Radiation.</title>
        <authorList>
            <person name="Danczak R.E."/>
            <person name="Johnston M.D."/>
            <person name="Kenah C."/>
            <person name="Slattery M."/>
            <person name="Wrighton K.C."/>
            <person name="Wilkins M.J."/>
        </authorList>
    </citation>
    <scope>NUCLEOTIDE SEQUENCE [LARGE SCALE GENOMIC DNA]</scope>
    <source>
        <strain evidence="10">Gr01-1014_85</strain>
    </source>
</reference>
<evidence type="ECO:0000256" key="3">
    <source>
        <dbReference type="ARBA" id="ARBA00022540"/>
    </source>
</evidence>
<evidence type="ECO:0000256" key="1">
    <source>
        <dbReference type="ARBA" id="ARBA00007733"/>
    </source>
</evidence>
<dbReference type="PROSITE" id="PS51722">
    <property type="entry name" value="G_TR_2"/>
    <property type="match status" value="1"/>
</dbReference>
<protein>
    <recommendedName>
        <fullName evidence="2 7">Translation initiation factor IF-2</fullName>
    </recommendedName>
</protein>
<evidence type="ECO:0000256" key="2">
    <source>
        <dbReference type="ARBA" id="ARBA00020675"/>
    </source>
</evidence>
<keyword evidence="4" id="KW-0547">Nucleotide-binding</keyword>
<gene>
    <name evidence="10" type="ORF">CEO22_635</name>
</gene>
<dbReference type="PANTHER" id="PTHR43381:SF5">
    <property type="entry name" value="TR-TYPE G DOMAIN-CONTAINING PROTEIN"/>
    <property type="match status" value="1"/>
</dbReference>
<dbReference type="SUPFAM" id="SSF52540">
    <property type="entry name" value="P-loop containing nucleoside triphosphate hydrolases"/>
    <property type="match status" value="1"/>
</dbReference>
<proteinExistence type="inferred from homology"/>
<dbReference type="Proteomes" id="UP000316253">
    <property type="component" value="Unassembled WGS sequence"/>
</dbReference>
<dbReference type="InterPro" id="IPR053905">
    <property type="entry name" value="EF-G-like_DII"/>
</dbReference>
<dbReference type="InterPro" id="IPR000795">
    <property type="entry name" value="T_Tr_GTP-bd_dom"/>
</dbReference>
<sequence length="404" mass="43166">MSDQINPIALPAVVTVRQLSELIGFNVAQIIKVLISYGVKATINESIDYETAAIVADELGVNVTPLVVQTIEIKPQDQVAANMVKRAPVITVMGHVDHGKTRLLDTIRQTNIVATEAGGITQHIGAYQVEVKTEDSTQKITFLDTPGHEAFSAMRAHGANITDIVVLVVAADDGIKPQTLEAISHARAAKVPIIVAITKIDKPEADQERIKRQLAELDLLPEEWGGKTPICPVSSVTKAGIPELLELIVLTADVLELQADLAAPVQGVVIESHLAPGLGPVATVLITEGRLKVATNLVFRSTYGKVRSMDNFLGKKQSEAIPGTPVRIAGLRSVPEFGETFQQVADDKIAREMVEQSGARANVKSIRQLGLGQLSQDISAGELKELTVIVKADTHGSLEAIANS</sequence>
<dbReference type="CDD" id="cd03702">
    <property type="entry name" value="IF2_mtIF2_II"/>
    <property type="match status" value="1"/>
</dbReference>
<dbReference type="GO" id="GO:0005525">
    <property type="term" value="F:GTP binding"/>
    <property type="evidence" value="ECO:0007669"/>
    <property type="project" value="UniProtKB-KW"/>
</dbReference>
<dbReference type="Pfam" id="PF04760">
    <property type="entry name" value="IF2_N"/>
    <property type="match status" value="1"/>
</dbReference>
<dbReference type="CDD" id="cd01887">
    <property type="entry name" value="IF2_eIF5B"/>
    <property type="match status" value="1"/>
</dbReference>
<dbReference type="Gene3D" id="2.40.30.10">
    <property type="entry name" value="Translation factors"/>
    <property type="match status" value="1"/>
</dbReference>
<dbReference type="InterPro" id="IPR006847">
    <property type="entry name" value="IF2_N"/>
</dbReference>
<evidence type="ECO:0000256" key="8">
    <source>
        <dbReference type="RuleBase" id="RU000644"/>
    </source>
</evidence>
<dbReference type="Pfam" id="PF00009">
    <property type="entry name" value="GTP_EFTU"/>
    <property type="match status" value="1"/>
</dbReference>
<dbReference type="Gene3D" id="3.40.50.300">
    <property type="entry name" value="P-loop containing nucleotide triphosphate hydrolases"/>
    <property type="match status" value="1"/>
</dbReference>
<comment type="function">
    <text evidence="8">One of the essential components for the initiation of protein synthesis. Protects formylmethionyl-tRNA from spontaneous hydrolysis and promotes its binding to the 30S ribosomal subunits. Also involved in the hydrolysis of GTP during the formation of the 70S ribosomal complex.</text>
</comment>
<evidence type="ECO:0000259" key="9">
    <source>
        <dbReference type="PROSITE" id="PS51722"/>
    </source>
</evidence>
<organism evidence="10 11">
    <name type="scientific">Candidatus Berkelbacteria bacterium Gr01-1014_85</name>
    <dbReference type="NCBI Taxonomy" id="2017150"/>
    <lineage>
        <taxon>Bacteria</taxon>
        <taxon>Candidatus Berkelbacteria</taxon>
    </lineage>
</organism>
<dbReference type="GO" id="GO:0005829">
    <property type="term" value="C:cytosol"/>
    <property type="evidence" value="ECO:0007669"/>
    <property type="project" value="TreeGrafter"/>
</dbReference>
<dbReference type="AlphaFoldDB" id="A0A554J9E9"/>
<accession>A0A554J9E9</accession>
<dbReference type="InterPro" id="IPR000178">
    <property type="entry name" value="TF_IF2_bacterial-like"/>
</dbReference>
<dbReference type="Pfam" id="PF11987">
    <property type="entry name" value="IF-2"/>
    <property type="match status" value="1"/>
</dbReference>
<dbReference type="NCBIfam" id="TIGR00231">
    <property type="entry name" value="small_GTP"/>
    <property type="match status" value="1"/>
</dbReference>
<dbReference type="NCBIfam" id="TIGR00487">
    <property type="entry name" value="IF-2"/>
    <property type="match status" value="1"/>
</dbReference>
<keyword evidence="5 8" id="KW-0648">Protein biosynthesis</keyword>
<feature type="domain" description="Tr-type G" evidence="9">
    <location>
        <begin position="85"/>
        <end position="256"/>
    </location>
</feature>
<dbReference type="GO" id="GO:0003924">
    <property type="term" value="F:GTPase activity"/>
    <property type="evidence" value="ECO:0007669"/>
    <property type="project" value="InterPro"/>
</dbReference>
<evidence type="ECO:0000313" key="11">
    <source>
        <dbReference type="Proteomes" id="UP000316253"/>
    </source>
</evidence>
<evidence type="ECO:0000256" key="7">
    <source>
        <dbReference type="NCBIfam" id="TIGR00487"/>
    </source>
</evidence>
<dbReference type="FunFam" id="3.40.50.300:FF:000019">
    <property type="entry name" value="Translation initiation factor IF-2"/>
    <property type="match status" value="1"/>
</dbReference>
<comment type="caution">
    <text evidence="10">The sequence shown here is derived from an EMBL/GenBank/DDBJ whole genome shotgun (WGS) entry which is preliminary data.</text>
</comment>
<name>A0A554J9E9_9BACT</name>
<evidence type="ECO:0000256" key="6">
    <source>
        <dbReference type="ARBA" id="ARBA00023134"/>
    </source>
</evidence>